<evidence type="ECO:0000313" key="3">
    <source>
        <dbReference type="Proteomes" id="UP000769157"/>
    </source>
</evidence>
<protein>
    <submittedName>
        <fullName evidence="2">Uncharacterized protein</fullName>
    </submittedName>
</protein>
<proteinExistence type="predicted"/>
<reference evidence="2" key="1">
    <citation type="journal article" date="2021" name="Open Biol.">
        <title>Shared evolutionary footprints suggest mitochondrial oxidative damage underlies multiple complex I losses in fungi.</title>
        <authorList>
            <person name="Schikora-Tamarit M.A."/>
            <person name="Marcet-Houben M."/>
            <person name="Nosek J."/>
            <person name="Gabaldon T."/>
        </authorList>
    </citation>
    <scope>NUCLEOTIDE SEQUENCE</scope>
    <source>
        <strain evidence="2">CBS6075</strain>
    </source>
</reference>
<keyword evidence="3" id="KW-1185">Reference proteome</keyword>
<dbReference type="AlphaFoldDB" id="A0A9P8T5W8"/>
<organism evidence="2 3">
    <name type="scientific">Ogataea philodendri</name>
    <dbReference type="NCBI Taxonomy" id="1378263"/>
    <lineage>
        <taxon>Eukaryota</taxon>
        <taxon>Fungi</taxon>
        <taxon>Dikarya</taxon>
        <taxon>Ascomycota</taxon>
        <taxon>Saccharomycotina</taxon>
        <taxon>Pichiomycetes</taxon>
        <taxon>Pichiales</taxon>
        <taxon>Pichiaceae</taxon>
        <taxon>Ogataea</taxon>
    </lineage>
</organism>
<dbReference type="OrthoDB" id="4092442at2759"/>
<accession>A0A9P8T5W8</accession>
<gene>
    <name evidence="2" type="ORF">OGAPHI_003496</name>
</gene>
<reference evidence="2" key="2">
    <citation type="submission" date="2021-01" db="EMBL/GenBank/DDBJ databases">
        <authorList>
            <person name="Schikora-Tamarit M.A."/>
        </authorList>
    </citation>
    <scope>NUCLEOTIDE SEQUENCE</scope>
    <source>
        <strain evidence="2">CBS6075</strain>
    </source>
</reference>
<dbReference type="RefSeq" id="XP_046061631.1">
    <property type="nucleotide sequence ID" value="XM_046204476.1"/>
</dbReference>
<evidence type="ECO:0000256" key="1">
    <source>
        <dbReference type="SAM" id="MobiDB-lite"/>
    </source>
</evidence>
<feature type="region of interest" description="Disordered" evidence="1">
    <location>
        <begin position="89"/>
        <end position="114"/>
    </location>
</feature>
<dbReference type="Proteomes" id="UP000769157">
    <property type="component" value="Unassembled WGS sequence"/>
</dbReference>
<dbReference type="EMBL" id="JAEUBE010000255">
    <property type="protein sequence ID" value="KAH3666500.1"/>
    <property type="molecule type" value="Genomic_DNA"/>
</dbReference>
<comment type="caution">
    <text evidence="2">The sequence shown here is derived from an EMBL/GenBank/DDBJ whole genome shotgun (WGS) entry which is preliminary data.</text>
</comment>
<sequence length="114" mass="12155">MAASLAKAVMSDPENESVNWINSSRSFSEISISSTKIIDGASRLANWNSALTSFSDSPKYLEVKEDAEIEKKVDFDSVATARASMVLPVPGGPNNNIPRAGSLNPLKRSGLKNG</sequence>
<dbReference type="GeneID" id="70235461"/>
<name>A0A9P8T5W8_9ASCO</name>
<dbReference type="PANTHER" id="PTHR37449">
    <property type="match status" value="1"/>
</dbReference>
<evidence type="ECO:0000313" key="2">
    <source>
        <dbReference type="EMBL" id="KAH3666500.1"/>
    </source>
</evidence>
<dbReference type="PANTHER" id="PTHR37449:SF1">
    <property type="entry name" value="OS02G0159950 PROTEIN"/>
    <property type="match status" value="1"/>
</dbReference>